<dbReference type="EMBL" id="CACRXK020010547">
    <property type="protein sequence ID" value="CAB4019607.1"/>
    <property type="molecule type" value="Genomic_DNA"/>
</dbReference>
<dbReference type="AlphaFoldDB" id="A0A6S7IPD6"/>
<gene>
    <name evidence="1" type="ORF">PACLA_8A057793</name>
</gene>
<name>A0A6S7IPD6_PARCT</name>
<feature type="non-terminal residue" evidence="1">
    <location>
        <position position="50"/>
    </location>
</feature>
<accession>A0A6S7IPD6</accession>
<organism evidence="1 2">
    <name type="scientific">Paramuricea clavata</name>
    <name type="common">Red gorgonian</name>
    <name type="synonym">Violescent sea-whip</name>
    <dbReference type="NCBI Taxonomy" id="317549"/>
    <lineage>
        <taxon>Eukaryota</taxon>
        <taxon>Metazoa</taxon>
        <taxon>Cnidaria</taxon>
        <taxon>Anthozoa</taxon>
        <taxon>Octocorallia</taxon>
        <taxon>Malacalcyonacea</taxon>
        <taxon>Plexauridae</taxon>
        <taxon>Paramuricea</taxon>
    </lineage>
</organism>
<dbReference type="OrthoDB" id="5912264at2759"/>
<reference evidence="1" key="1">
    <citation type="submission" date="2020-04" db="EMBL/GenBank/DDBJ databases">
        <authorList>
            <person name="Alioto T."/>
            <person name="Alioto T."/>
            <person name="Gomez Garrido J."/>
        </authorList>
    </citation>
    <scope>NUCLEOTIDE SEQUENCE</scope>
    <source>
        <strain evidence="1">A484AB</strain>
    </source>
</reference>
<sequence>PNNPCTFTSCPVNTRCIIDDGSARCVPDLNIDPICAGVACNPGEKCAIIL</sequence>
<dbReference type="Proteomes" id="UP001152795">
    <property type="component" value="Unassembled WGS sequence"/>
</dbReference>
<protein>
    <submittedName>
        <fullName evidence="1">Uncharacterized protein</fullName>
    </submittedName>
</protein>
<feature type="non-terminal residue" evidence="1">
    <location>
        <position position="1"/>
    </location>
</feature>
<evidence type="ECO:0000313" key="1">
    <source>
        <dbReference type="EMBL" id="CAB4019607.1"/>
    </source>
</evidence>
<evidence type="ECO:0000313" key="2">
    <source>
        <dbReference type="Proteomes" id="UP001152795"/>
    </source>
</evidence>
<comment type="caution">
    <text evidence="1">The sequence shown here is derived from an EMBL/GenBank/DDBJ whole genome shotgun (WGS) entry which is preliminary data.</text>
</comment>
<keyword evidence="2" id="KW-1185">Reference proteome</keyword>
<proteinExistence type="predicted"/>